<dbReference type="PANTHER" id="PTHR43289">
    <property type="entry name" value="MITOGEN-ACTIVATED PROTEIN KINASE KINASE KINASE 20-RELATED"/>
    <property type="match status" value="1"/>
</dbReference>
<comment type="caution">
    <text evidence="8">The sequence shown here is derived from an EMBL/GenBank/DDBJ whole genome shotgun (WGS) entry which is preliminary data.</text>
</comment>
<dbReference type="InterPro" id="IPR011009">
    <property type="entry name" value="Kinase-like_dom_sf"/>
</dbReference>
<keyword evidence="3" id="KW-0418">Kinase</keyword>
<dbReference type="Pfam" id="PF14200">
    <property type="entry name" value="RicinB_lectin_2"/>
    <property type="match status" value="1"/>
</dbReference>
<evidence type="ECO:0000256" key="4">
    <source>
        <dbReference type="ARBA" id="ARBA00022840"/>
    </source>
</evidence>
<keyword evidence="2 5" id="KW-0547">Nucleotide-binding</keyword>
<reference evidence="8" key="2">
    <citation type="submission" date="2020-09" db="EMBL/GenBank/DDBJ databases">
        <authorList>
            <person name="Sun Q."/>
            <person name="Zhou Y."/>
        </authorList>
    </citation>
    <scope>NUCLEOTIDE SEQUENCE</scope>
    <source>
        <strain evidence="8">CGMCC 4.7110</strain>
    </source>
</reference>
<dbReference type="RefSeq" id="WP_229712797.1">
    <property type="nucleotide sequence ID" value="NZ_BMML01000002.1"/>
</dbReference>
<dbReference type="PANTHER" id="PTHR43289:SF34">
    <property type="entry name" value="SERINE_THREONINE-PROTEIN KINASE YBDM-RELATED"/>
    <property type="match status" value="1"/>
</dbReference>
<feature type="binding site" evidence="5">
    <location>
        <position position="68"/>
    </location>
    <ligand>
        <name>ATP</name>
        <dbReference type="ChEBI" id="CHEBI:30616"/>
    </ligand>
</feature>
<evidence type="ECO:0000259" key="7">
    <source>
        <dbReference type="PROSITE" id="PS50011"/>
    </source>
</evidence>
<dbReference type="EMBL" id="BMML01000002">
    <property type="protein sequence ID" value="GGM90763.1"/>
    <property type="molecule type" value="Genomic_DNA"/>
</dbReference>
<dbReference type="SUPFAM" id="SSF56112">
    <property type="entry name" value="Protein kinase-like (PK-like)"/>
    <property type="match status" value="1"/>
</dbReference>
<dbReference type="AlphaFoldDB" id="A0A917X8K6"/>
<keyword evidence="1" id="KW-0808">Transferase</keyword>
<dbReference type="Gene3D" id="1.10.510.10">
    <property type="entry name" value="Transferase(Phosphotransferase) domain 1"/>
    <property type="match status" value="1"/>
</dbReference>
<feature type="compositionally biased region" description="Low complexity" evidence="6">
    <location>
        <begin position="312"/>
        <end position="336"/>
    </location>
</feature>
<dbReference type="InterPro" id="IPR000772">
    <property type="entry name" value="Ricin_B_lectin"/>
</dbReference>
<dbReference type="Gene3D" id="2.80.10.50">
    <property type="match status" value="1"/>
</dbReference>
<evidence type="ECO:0000256" key="5">
    <source>
        <dbReference type="PROSITE-ProRule" id="PRU10141"/>
    </source>
</evidence>
<dbReference type="CDD" id="cd00161">
    <property type="entry name" value="beta-trefoil_Ricin-like"/>
    <property type="match status" value="1"/>
</dbReference>
<reference evidence="8" key="1">
    <citation type="journal article" date="2014" name="Int. J. Syst. Evol. Microbiol.">
        <title>Complete genome sequence of Corynebacterium casei LMG S-19264T (=DSM 44701T), isolated from a smear-ripened cheese.</title>
        <authorList>
            <consortium name="US DOE Joint Genome Institute (JGI-PGF)"/>
            <person name="Walter F."/>
            <person name="Albersmeier A."/>
            <person name="Kalinowski J."/>
            <person name="Ruckert C."/>
        </authorList>
    </citation>
    <scope>NUCLEOTIDE SEQUENCE</scope>
    <source>
        <strain evidence="8">CGMCC 4.7110</strain>
    </source>
</reference>
<dbReference type="Pfam" id="PF01471">
    <property type="entry name" value="PG_binding_1"/>
    <property type="match status" value="1"/>
</dbReference>
<dbReference type="InterPro" id="IPR008271">
    <property type="entry name" value="Ser/Thr_kinase_AS"/>
</dbReference>
<accession>A0A917X8K6</accession>
<keyword evidence="9" id="KW-1185">Reference proteome</keyword>
<proteinExistence type="predicted"/>
<dbReference type="PROSITE" id="PS00108">
    <property type="entry name" value="PROTEIN_KINASE_ST"/>
    <property type="match status" value="1"/>
</dbReference>
<sequence length="660" mass="67378">MPDHYRSGSDVTAYAAAGMEPPLPVPLRKSDPTRVGPYILTSVLGSGAMGRVYLGRNAGGGAGQAAVKVVRPEYAEDPLFRKRFDREVSALGRVQGAHTARLLGSGTDDELLWVATEYIPGPTLAEAVDARGPMTAEAAWRLVADLARAVEAVWREGIVHRDLKPSNVILAADGARVIDFGIVQAADATSITVTGQNVGTPAFMSPEQVRGTEVTAASDVFSLASTLAYAVAGTPPFGEGTGVDVLHRVAFDPPREEVLGKVTAADPELGAFVRACLDKDPESRPAPDEVFRTAIGHQLSAPVPVRVPPRTPRAARGARPPAAPAAVGPATVPAAPEVRRKHKKALVGAVTAAAVLIAGGVTVALLSERDDPASAGSVPPSTLSVTGDPVSAPGTPAASDSVSSSPSAAASTSGEPTATGSAKASSPSLSVSDLRSASCPDEITAGTAGTAGASAACVTLLQSLLNAHGLYVPVDGDFDAVTRAAVKAFQTETGADVDGRVGPETKRLLYGPRGPVRAGAVTVTEIINGTPGPRCLGAGADSTDVQVLECADVAKQKWALYAVPGRDGQYIVVNRGSRFCLEADSAGSGQNGHGVHGRACDGLQGQRWKLGDSGPDGGQSLVSLPDGFCLDADAASSGQDGQRIQAWSCAGNSNQAWTWS</sequence>
<dbReference type="Gene3D" id="3.30.200.20">
    <property type="entry name" value="Phosphorylase Kinase, domain 1"/>
    <property type="match status" value="1"/>
</dbReference>
<dbReference type="SMART" id="SM00220">
    <property type="entry name" value="S_TKc"/>
    <property type="match status" value="1"/>
</dbReference>
<feature type="region of interest" description="Disordered" evidence="6">
    <location>
        <begin position="371"/>
        <end position="434"/>
    </location>
</feature>
<dbReference type="PROSITE" id="PS50011">
    <property type="entry name" value="PROTEIN_KINASE_DOM"/>
    <property type="match status" value="1"/>
</dbReference>
<evidence type="ECO:0000256" key="6">
    <source>
        <dbReference type="SAM" id="MobiDB-lite"/>
    </source>
</evidence>
<keyword evidence="4 5" id="KW-0067">ATP-binding</keyword>
<dbReference type="InterPro" id="IPR002477">
    <property type="entry name" value="Peptidoglycan-bd-like"/>
</dbReference>
<dbReference type="SUPFAM" id="SSF50370">
    <property type="entry name" value="Ricin B-like lectins"/>
    <property type="match status" value="1"/>
</dbReference>
<dbReference type="GO" id="GO:0004674">
    <property type="term" value="F:protein serine/threonine kinase activity"/>
    <property type="evidence" value="ECO:0007669"/>
    <property type="project" value="TreeGrafter"/>
</dbReference>
<dbReference type="InterPro" id="IPR036366">
    <property type="entry name" value="PGBDSf"/>
</dbReference>
<dbReference type="GO" id="GO:0005524">
    <property type="term" value="F:ATP binding"/>
    <property type="evidence" value="ECO:0007669"/>
    <property type="project" value="UniProtKB-UniRule"/>
</dbReference>
<dbReference type="Gene3D" id="1.10.101.10">
    <property type="entry name" value="PGBD-like superfamily/PGBD"/>
    <property type="match status" value="1"/>
</dbReference>
<dbReference type="Proteomes" id="UP000653411">
    <property type="component" value="Unassembled WGS sequence"/>
</dbReference>
<feature type="domain" description="Protein kinase" evidence="7">
    <location>
        <begin position="38"/>
        <end position="300"/>
    </location>
</feature>
<evidence type="ECO:0000256" key="3">
    <source>
        <dbReference type="ARBA" id="ARBA00022777"/>
    </source>
</evidence>
<evidence type="ECO:0000256" key="1">
    <source>
        <dbReference type="ARBA" id="ARBA00022679"/>
    </source>
</evidence>
<dbReference type="PROSITE" id="PS50231">
    <property type="entry name" value="RICIN_B_LECTIN"/>
    <property type="match status" value="1"/>
</dbReference>
<dbReference type="PROSITE" id="PS00107">
    <property type="entry name" value="PROTEIN_KINASE_ATP"/>
    <property type="match status" value="1"/>
</dbReference>
<dbReference type="SUPFAM" id="SSF47090">
    <property type="entry name" value="PGBD-like"/>
    <property type="match status" value="1"/>
</dbReference>
<evidence type="ECO:0000313" key="9">
    <source>
        <dbReference type="Proteomes" id="UP000653411"/>
    </source>
</evidence>
<feature type="compositionally biased region" description="Low complexity" evidence="6">
    <location>
        <begin position="394"/>
        <end position="434"/>
    </location>
</feature>
<dbReference type="InterPro" id="IPR036365">
    <property type="entry name" value="PGBD-like_sf"/>
</dbReference>
<protein>
    <recommendedName>
        <fullName evidence="7">Protein kinase domain-containing protein</fullName>
    </recommendedName>
</protein>
<dbReference type="Pfam" id="PF00069">
    <property type="entry name" value="Pkinase"/>
    <property type="match status" value="1"/>
</dbReference>
<dbReference type="InterPro" id="IPR017441">
    <property type="entry name" value="Protein_kinase_ATP_BS"/>
</dbReference>
<name>A0A917X8K6_9ACTN</name>
<feature type="region of interest" description="Disordered" evidence="6">
    <location>
        <begin position="305"/>
        <end position="336"/>
    </location>
</feature>
<gene>
    <name evidence="8" type="ORF">GCM10011578_008320</name>
</gene>
<dbReference type="InterPro" id="IPR035992">
    <property type="entry name" value="Ricin_B-like_lectins"/>
</dbReference>
<dbReference type="InterPro" id="IPR000719">
    <property type="entry name" value="Prot_kinase_dom"/>
</dbReference>
<evidence type="ECO:0000313" key="8">
    <source>
        <dbReference type="EMBL" id="GGM90763.1"/>
    </source>
</evidence>
<evidence type="ECO:0000256" key="2">
    <source>
        <dbReference type="ARBA" id="ARBA00022741"/>
    </source>
</evidence>
<organism evidence="8 9">
    <name type="scientific">Streptomyces fuscichromogenes</name>
    <dbReference type="NCBI Taxonomy" id="1324013"/>
    <lineage>
        <taxon>Bacteria</taxon>
        <taxon>Bacillati</taxon>
        <taxon>Actinomycetota</taxon>
        <taxon>Actinomycetes</taxon>
        <taxon>Kitasatosporales</taxon>
        <taxon>Streptomycetaceae</taxon>
        <taxon>Streptomyces</taxon>
    </lineage>
</organism>
<dbReference type="CDD" id="cd14014">
    <property type="entry name" value="STKc_PknB_like"/>
    <property type="match status" value="1"/>
</dbReference>